<dbReference type="PANTHER" id="PTHR43537">
    <property type="entry name" value="TRANSCRIPTIONAL REGULATOR, GNTR FAMILY"/>
    <property type="match status" value="1"/>
</dbReference>
<reference evidence="5 6" key="1">
    <citation type="submission" date="2018-06" db="EMBL/GenBank/DDBJ databases">
        <title>Genomic Encyclopedia of Type Strains, Phase III (KMG-III): the genomes of soil and plant-associated and newly described type strains.</title>
        <authorList>
            <person name="Whitman W."/>
        </authorList>
    </citation>
    <scope>NUCLEOTIDE SEQUENCE [LARGE SCALE GENOMIC DNA]</scope>
    <source>
        <strain evidence="5 6">ORS 1419</strain>
    </source>
</reference>
<accession>A0A318T039</accession>
<dbReference type="SMART" id="SM00895">
    <property type="entry name" value="FCD"/>
    <property type="match status" value="1"/>
</dbReference>
<keyword evidence="3" id="KW-0804">Transcription</keyword>
<dbReference type="GO" id="GO:0003677">
    <property type="term" value="F:DNA binding"/>
    <property type="evidence" value="ECO:0007669"/>
    <property type="project" value="UniProtKB-KW"/>
</dbReference>
<sequence length="280" mass="31592">MIIAGSCPVPLPPKATAFGSKALKHQCINPRFVLYHTFNRTARQEKLVNGMIRDSQLDRSRQVALQIHEILKERILTVDLTPGTVLSRASLQLEFGVSQTPVRDALMRLQEEGLVDVYPQYATVVARIDVGHARQAQFLRLSIELEAVRRLTRESPKETAAALSVILRQQRAVASTETYDIYDSLDRDFHRTLYERADIPQLWANVRRQSVHIDRLRRLNLPMPGKMQAVLDDHQAIVDGIGSGDPEAATAALRKHLTGTLSIIDQIGEKFPDYIRKETT</sequence>
<evidence type="ECO:0000256" key="2">
    <source>
        <dbReference type="ARBA" id="ARBA00023125"/>
    </source>
</evidence>
<keyword evidence="2 5" id="KW-0238">DNA-binding</keyword>
<dbReference type="Proteomes" id="UP000247454">
    <property type="component" value="Unassembled WGS sequence"/>
</dbReference>
<dbReference type="InterPro" id="IPR036388">
    <property type="entry name" value="WH-like_DNA-bd_sf"/>
</dbReference>
<feature type="domain" description="HTH gntR-type" evidence="4">
    <location>
        <begin position="61"/>
        <end position="128"/>
    </location>
</feature>
<gene>
    <name evidence="5" type="ORF">C7477_11764</name>
</gene>
<dbReference type="GO" id="GO:0003700">
    <property type="term" value="F:DNA-binding transcription factor activity"/>
    <property type="evidence" value="ECO:0007669"/>
    <property type="project" value="InterPro"/>
</dbReference>
<proteinExistence type="predicted"/>
<dbReference type="InterPro" id="IPR011711">
    <property type="entry name" value="GntR_C"/>
</dbReference>
<evidence type="ECO:0000256" key="1">
    <source>
        <dbReference type="ARBA" id="ARBA00023015"/>
    </source>
</evidence>
<evidence type="ECO:0000313" key="5">
    <source>
        <dbReference type="EMBL" id="PYE87023.1"/>
    </source>
</evidence>
<dbReference type="Gene3D" id="1.10.10.10">
    <property type="entry name" value="Winged helix-like DNA-binding domain superfamily/Winged helix DNA-binding domain"/>
    <property type="match status" value="1"/>
</dbReference>
<dbReference type="InterPro" id="IPR008920">
    <property type="entry name" value="TF_FadR/GntR_C"/>
</dbReference>
<dbReference type="PROSITE" id="PS50949">
    <property type="entry name" value="HTH_GNTR"/>
    <property type="match status" value="1"/>
</dbReference>
<evidence type="ECO:0000256" key="3">
    <source>
        <dbReference type="ARBA" id="ARBA00023163"/>
    </source>
</evidence>
<dbReference type="EMBL" id="QJTF01000017">
    <property type="protein sequence ID" value="PYE87023.1"/>
    <property type="molecule type" value="Genomic_DNA"/>
</dbReference>
<evidence type="ECO:0000313" key="6">
    <source>
        <dbReference type="Proteomes" id="UP000247454"/>
    </source>
</evidence>
<dbReference type="SMART" id="SM00345">
    <property type="entry name" value="HTH_GNTR"/>
    <property type="match status" value="1"/>
</dbReference>
<dbReference type="InterPro" id="IPR000524">
    <property type="entry name" value="Tscrpt_reg_HTH_GntR"/>
</dbReference>
<evidence type="ECO:0000259" key="4">
    <source>
        <dbReference type="PROSITE" id="PS50949"/>
    </source>
</evidence>
<dbReference type="InterPro" id="IPR036390">
    <property type="entry name" value="WH_DNA-bd_sf"/>
</dbReference>
<dbReference type="SUPFAM" id="SSF46785">
    <property type="entry name" value="Winged helix' DNA-binding domain"/>
    <property type="match status" value="1"/>
</dbReference>
<name>A0A318T039_9HYPH</name>
<dbReference type="Gene3D" id="1.20.120.530">
    <property type="entry name" value="GntR ligand-binding domain-like"/>
    <property type="match status" value="1"/>
</dbReference>
<keyword evidence="6" id="KW-1185">Reference proteome</keyword>
<dbReference type="Pfam" id="PF00392">
    <property type="entry name" value="GntR"/>
    <property type="match status" value="1"/>
</dbReference>
<dbReference type="SUPFAM" id="SSF48008">
    <property type="entry name" value="GntR ligand-binding domain-like"/>
    <property type="match status" value="1"/>
</dbReference>
<organism evidence="5 6">
    <name type="scientific">Phyllobacterium leguminum</name>
    <dbReference type="NCBI Taxonomy" id="314237"/>
    <lineage>
        <taxon>Bacteria</taxon>
        <taxon>Pseudomonadati</taxon>
        <taxon>Pseudomonadota</taxon>
        <taxon>Alphaproteobacteria</taxon>
        <taxon>Hyphomicrobiales</taxon>
        <taxon>Phyllobacteriaceae</taxon>
        <taxon>Phyllobacterium</taxon>
    </lineage>
</organism>
<protein>
    <submittedName>
        <fullName evidence="5">DNA-binding GntR family transcriptional regulator</fullName>
    </submittedName>
</protein>
<keyword evidence="1" id="KW-0805">Transcription regulation</keyword>
<dbReference type="AlphaFoldDB" id="A0A318T039"/>
<dbReference type="Pfam" id="PF07729">
    <property type="entry name" value="FCD"/>
    <property type="match status" value="1"/>
</dbReference>
<dbReference type="PANTHER" id="PTHR43537:SF45">
    <property type="entry name" value="GNTR FAMILY REGULATORY PROTEIN"/>
    <property type="match status" value="1"/>
</dbReference>
<comment type="caution">
    <text evidence="5">The sequence shown here is derived from an EMBL/GenBank/DDBJ whole genome shotgun (WGS) entry which is preliminary data.</text>
</comment>